<dbReference type="PANTHER" id="PTHR13832:SF589">
    <property type="entry name" value="[PYRUVATE DEHYDROGENASE [ACETYL-TRANSFERRING]]-PHOSPHATASE 2, MITOCHONDRIAL"/>
    <property type="match status" value="1"/>
</dbReference>
<protein>
    <submittedName>
        <fullName evidence="3">Protein phosphatase 2C 6</fullName>
    </submittedName>
</protein>
<evidence type="ECO:0000259" key="2">
    <source>
        <dbReference type="PROSITE" id="PS51746"/>
    </source>
</evidence>
<name>A0A9W8LWA8_9FUNG</name>
<dbReference type="InterPro" id="IPR001932">
    <property type="entry name" value="PPM-type_phosphatase-like_dom"/>
</dbReference>
<feature type="compositionally biased region" description="Polar residues" evidence="1">
    <location>
        <begin position="173"/>
        <end position="182"/>
    </location>
</feature>
<sequence>RAMARVANTRAFGDWQVKRFGVFSEPEIRHYEIQGDEAAFMVIVSDGLTSVLTDQEIVDIVKGCADPSKAAKRLVDIAERLGSDDNMTAQVLRLPGWDCPLKDLTADHRQMRLDSVDRIRRLRGSMLLGTHGGSGSLNELHDGAGAGVRLASPDRLLKRIFTTHQRPRRQRQGALSPSSDSSLTQGLQLSVAQIQQRIRASGCRLTLVAEPEEVDLDSDEDSGSVIAVPEVMRMTLSVLGMANANMAASHDCALTTEQENTYLSLQQIDKAWRLIGLHVIEA</sequence>
<dbReference type="EMBL" id="JANBUW010002180">
    <property type="protein sequence ID" value="KAJ2841430.1"/>
    <property type="molecule type" value="Genomic_DNA"/>
</dbReference>
<keyword evidence="4" id="KW-1185">Reference proteome</keyword>
<dbReference type="AlphaFoldDB" id="A0A9W8LWA8"/>
<dbReference type="OrthoDB" id="416093at2759"/>
<dbReference type="InterPro" id="IPR036457">
    <property type="entry name" value="PPM-type-like_dom_sf"/>
</dbReference>
<dbReference type="Pfam" id="PF00481">
    <property type="entry name" value="PP2C"/>
    <property type="match status" value="1"/>
</dbReference>
<dbReference type="InterPro" id="IPR015655">
    <property type="entry name" value="PP2C"/>
</dbReference>
<feature type="region of interest" description="Disordered" evidence="1">
    <location>
        <begin position="161"/>
        <end position="182"/>
    </location>
</feature>
<gene>
    <name evidence="3" type="primary">PTC6_2</name>
    <name evidence="3" type="ORF">IWW36_006260</name>
</gene>
<organism evidence="3 4">
    <name type="scientific">Coemansia brasiliensis</name>
    <dbReference type="NCBI Taxonomy" id="2650707"/>
    <lineage>
        <taxon>Eukaryota</taxon>
        <taxon>Fungi</taxon>
        <taxon>Fungi incertae sedis</taxon>
        <taxon>Zoopagomycota</taxon>
        <taxon>Kickxellomycotina</taxon>
        <taxon>Kickxellomycetes</taxon>
        <taxon>Kickxellales</taxon>
        <taxon>Kickxellaceae</taxon>
        <taxon>Coemansia</taxon>
    </lineage>
</organism>
<comment type="caution">
    <text evidence="3">The sequence shown here is derived from an EMBL/GenBank/DDBJ whole genome shotgun (WGS) entry which is preliminary data.</text>
</comment>
<dbReference type="SUPFAM" id="SSF81606">
    <property type="entry name" value="PP2C-like"/>
    <property type="match status" value="1"/>
</dbReference>
<feature type="non-terminal residue" evidence="3">
    <location>
        <position position="1"/>
    </location>
</feature>
<dbReference type="Gene3D" id="3.60.40.10">
    <property type="entry name" value="PPM-type phosphatase domain"/>
    <property type="match status" value="1"/>
</dbReference>
<feature type="domain" description="PPM-type phosphatase" evidence="2">
    <location>
        <begin position="1"/>
        <end position="94"/>
    </location>
</feature>
<dbReference type="PANTHER" id="PTHR13832">
    <property type="entry name" value="PROTEIN PHOSPHATASE 2C"/>
    <property type="match status" value="1"/>
</dbReference>
<dbReference type="PROSITE" id="PS51746">
    <property type="entry name" value="PPM_2"/>
    <property type="match status" value="1"/>
</dbReference>
<evidence type="ECO:0000256" key="1">
    <source>
        <dbReference type="SAM" id="MobiDB-lite"/>
    </source>
</evidence>
<evidence type="ECO:0000313" key="3">
    <source>
        <dbReference type="EMBL" id="KAJ2841430.1"/>
    </source>
</evidence>
<proteinExistence type="predicted"/>
<dbReference type="GO" id="GO:0004722">
    <property type="term" value="F:protein serine/threonine phosphatase activity"/>
    <property type="evidence" value="ECO:0007669"/>
    <property type="project" value="InterPro"/>
</dbReference>
<reference evidence="3" key="1">
    <citation type="submission" date="2022-07" db="EMBL/GenBank/DDBJ databases">
        <title>Phylogenomic reconstructions and comparative analyses of Kickxellomycotina fungi.</title>
        <authorList>
            <person name="Reynolds N.K."/>
            <person name="Stajich J.E."/>
            <person name="Barry K."/>
            <person name="Grigoriev I.V."/>
            <person name="Crous P."/>
            <person name="Smith M.E."/>
        </authorList>
    </citation>
    <scope>NUCLEOTIDE SEQUENCE</scope>
    <source>
        <strain evidence="3">NRRL 1566</strain>
    </source>
</reference>
<accession>A0A9W8LWA8</accession>
<dbReference type="CDD" id="cd00143">
    <property type="entry name" value="PP2Cc"/>
    <property type="match status" value="1"/>
</dbReference>
<dbReference type="Proteomes" id="UP001139887">
    <property type="component" value="Unassembled WGS sequence"/>
</dbReference>
<evidence type="ECO:0000313" key="4">
    <source>
        <dbReference type="Proteomes" id="UP001139887"/>
    </source>
</evidence>